<dbReference type="GO" id="GO:0008360">
    <property type="term" value="P:regulation of cell shape"/>
    <property type="evidence" value="ECO:0007669"/>
    <property type="project" value="TreeGrafter"/>
</dbReference>
<evidence type="ECO:0000259" key="5">
    <source>
        <dbReference type="PROSITE" id="PS51444"/>
    </source>
</evidence>
<dbReference type="Pfam" id="PF06367">
    <property type="entry name" value="Drf_FH3"/>
    <property type="match status" value="1"/>
</dbReference>
<dbReference type="GO" id="GO:0016477">
    <property type="term" value="P:cell migration"/>
    <property type="evidence" value="ECO:0007669"/>
    <property type="project" value="TreeGrafter"/>
</dbReference>
<dbReference type="InterPro" id="IPR010473">
    <property type="entry name" value="GTPase-bd"/>
</dbReference>
<dbReference type="SMART" id="SM01139">
    <property type="entry name" value="Drf_FH3"/>
    <property type="match status" value="1"/>
</dbReference>
<dbReference type="FunFam" id="1.25.10.10:FF:000036">
    <property type="entry name" value="Formin-like protein 3 isoform 1"/>
    <property type="match status" value="1"/>
</dbReference>
<dbReference type="InterPro" id="IPR014768">
    <property type="entry name" value="GBD/FH3_dom"/>
</dbReference>
<feature type="coiled-coil region" evidence="2">
    <location>
        <begin position="383"/>
        <end position="410"/>
    </location>
</feature>
<evidence type="ECO:0000313" key="6">
    <source>
        <dbReference type="Ensembl" id="ENSCCRP00010021820.1"/>
    </source>
</evidence>
<dbReference type="PROSITE" id="PS51444">
    <property type="entry name" value="FH2"/>
    <property type="match status" value="1"/>
</dbReference>
<dbReference type="GO" id="GO:0030866">
    <property type="term" value="P:cortical actin cytoskeleton organization"/>
    <property type="evidence" value="ECO:0007669"/>
    <property type="project" value="TreeGrafter"/>
</dbReference>
<dbReference type="GO" id="GO:0005829">
    <property type="term" value="C:cytosol"/>
    <property type="evidence" value="ECO:0007669"/>
    <property type="project" value="TreeGrafter"/>
</dbReference>
<dbReference type="SUPFAM" id="SSF48371">
    <property type="entry name" value="ARM repeat"/>
    <property type="match status" value="1"/>
</dbReference>
<dbReference type="Proteomes" id="UP000694427">
    <property type="component" value="Unplaced"/>
</dbReference>
<dbReference type="Ensembl" id="ENSCCRT00010023866.1">
    <property type="protein sequence ID" value="ENSCCRP00010021820.1"/>
    <property type="gene ID" value="ENSCCRG00010007435.1"/>
</dbReference>
<feature type="region of interest" description="Disordered" evidence="3">
    <location>
        <begin position="519"/>
        <end position="550"/>
    </location>
</feature>
<dbReference type="GO" id="GO:0051015">
    <property type="term" value="F:actin filament binding"/>
    <property type="evidence" value="ECO:0007669"/>
    <property type="project" value="TreeGrafter"/>
</dbReference>
<feature type="domain" description="GBD/FH3" evidence="4">
    <location>
        <begin position="22"/>
        <end position="460"/>
    </location>
</feature>
<feature type="coiled-coil region" evidence="2">
    <location>
        <begin position="442"/>
        <end position="469"/>
    </location>
</feature>
<reference evidence="6" key="1">
    <citation type="submission" date="2025-08" db="UniProtKB">
        <authorList>
            <consortium name="Ensembl"/>
        </authorList>
    </citation>
    <scope>IDENTIFICATION</scope>
</reference>
<dbReference type="PANTHER" id="PTHR45857:SF3">
    <property type="entry name" value="FORMIN-LIKE PROTEIN 3"/>
    <property type="match status" value="1"/>
</dbReference>
<dbReference type="Gene3D" id="1.20.58.2220">
    <property type="entry name" value="Formin, FH2 domain"/>
    <property type="match status" value="1"/>
</dbReference>
<comment type="similarity">
    <text evidence="1">Belongs to the formin homology family.</text>
</comment>
<dbReference type="Pfam" id="PF06371">
    <property type="entry name" value="Drf_GBD"/>
    <property type="match status" value="2"/>
</dbReference>
<evidence type="ECO:0000256" key="1">
    <source>
        <dbReference type="ARBA" id="ARBA00023449"/>
    </source>
</evidence>
<dbReference type="InterPro" id="IPR011989">
    <property type="entry name" value="ARM-like"/>
</dbReference>
<reference evidence="6" key="2">
    <citation type="submission" date="2025-09" db="UniProtKB">
        <authorList>
            <consortium name="Ensembl"/>
        </authorList>
    </citation>
    <scope>IDENTIFICATION</scope>
</reference>
<feature type="coiled-coil region" evidence="2">
    <location>
        <begin position="946"/>
        <end position="973"/>
    </location>
</feature>
<dbReference type="InterPro" id="IPR010472">
    <property type="entry name" value="FH3_dom"/>
</dbReference>
<organism evidence="6 7">
    <name type="scientific">Cyprinus carpio</name>
    <name type="common">Common carp</name>
    <dbReference type="NCBI Taxonomy" id="7962"/>
    <lineage>
        <taxon>Eukaryota</taxon>
        <taxon>Metazoa</taxon>
        <taxon>Chordata</taxon>
        <taxon>Craniata</taxon>
        <taxon>Vertebrata</taxon>
        <taxon>Euteleostomi</taxon>
        <taxon>Actinopterygii</taxon>
        <taxon>Neopterygii</taxon>
        <taxon>Teleostei</taxon>
        <taxon>Ostariophysi</taxon>
        <taxon>Cypriniformes</taxon>
        <taxon>Cyprinidae</taxon>
        <taxon>Cyprininae</taxon>
        <taxon>Cyprinus</taxon>
    </lineage>
</organism>
<proteinExistence type="inferred from homology"/>
<dbReference type="AlphaFoldDB" id="A0A8C1Q8I3"/>
<feature type="compositionally biased region" description="Pro residues" evidence="3">
    <location>
        <begin position="530"/>
        <end position="545"/>
    </location>
</feature>
<evidence type="ECO:0000313" key="7">
    <source>
        <dbReference type="Proteomes" id="UP000694427"/>
    </source>
</evidence>
<keyword evidence="7" id="KW-1185">Reference proteome</keyword>
<dbReference type="InterPro" id="IPR043592">
    <property type="entry name" value="FMNL_animal"/>
</dbReference>
<accession>A0A8C1Q8I3</accession>
<dbReference type="PROSITE" id="PS51232">
    <property type="entry name" value="GBD_FH3"/>
    <property type="match status" value="1"/>
</dbReference>
<feature type="compositionally biased region" description="Basic and acidic residues" evidence="3">
    <location>
        <begin position="993"/>
        <end position="1011"/>
    </location>
</feature>
<dbReference type="InterPro" id="IPR015425">
    <property type="entry name" value="FH2_Formin"/>
</dbReference>
<gene>
    <name evidence="6" type="primary">LOC109048338</name>
</gene>
<dbReference type="SMART" id="SM01140">
    <property type="entry name" value="Drf_GBD"/>
    <property type="match status" value="1"/>
</dbReference>
<dbReference type="FunFam" id="1.25.10.10:FF:000045">
    <property type="entry name" value="Formin-like protein 3 isoform 1"/>
    <property type="match status" value="1"/>
</dbReference>
<feature type="domain" description="FH2" evidence="5">
    <location>
        <begin position="585"/>
        <end position="975"/>
    </location>
</feature>
<dbReference type="Gene3D" id="1.25.10.10">
    <property type="entry name" value="Leucine-rich Repeat Variant"/>
    <property type="match status" value="1"/>
</dbReference>
<name>A0A8C1Q8I3_CYPCA</name>
<dbReference type="FunFam" id="1.20.58.2220:FF:000001">
    <property type="entry name" value="Formin-like 1, isoform CRA_c"/>
    <property type="match status" value="1"/>
</dbReference>
<protein>
    <submittedName>
        <fullName evidence="6">Formin-like 3</fullName>
    </submittedName>
</protein>
<dbReference type="SMART" id="SM00498">
    <property type="entry name" value="FH2"/>
    <property type="match status" value="1"/>
</dbReference>
<evidence type="ECO:0000256" key="2">
    <source>
        <dbReference type="SAM" id="Coils"/>
    </source>
</evidence>
<dbReference type="InterPro" id="IPR042201">
    <property type="entry name" value="FH2_Formin_sf"/>
</dbReference>
<keyword evidence="2" id="KW-0175">Coiled coil</keyword>
<dbReference type="InterPro" id="IPR016024">
    <property type="entry name" value="ARM-type_fold"/>
</dbReference>
<dbReference type="SUPFAM" id="SSF101447">
    <property type="entry name" value="Formin homology 2 domain (FH2 domain)"/>
    <property type="match status" value="1"/>
</dbReference>
<evidence type="ECO:0000259" key="4">
    <source>
        <dbReference type="PROSITE" id="PS51232"/>
    </source>
</evidence>
<evidence type="ECO:0000256" key="3">
    <source>
        <dbReference type="SAM" id="MobiDB-lite"/>
    </source>
</evidence>
<dbReference type="PANTHER" id="PTHR45857">
    <property type="entry name" value="FORMIN-LIKE PROTEIN"/>
    <property type="match status" value="1"/>
</dbReference>
<dbReference type="Pfam" id="PF02181">
    <property type="entry name" value="FH2"/>
    <property type="match status" value="1"/>
</dbReference>
<dbReference type="GO" id="GO:0031267">
    <property type="term" value="F:small GTPase binding"/>
    <property type="evidence" value="ECO:0007669"/>
    <property type="project" value="InterPro"/>
</dbReference>
<sequence>MGNIESVDGQSEMKHHIMPLKVPMPDSTELEERFAIVLNSMNLPPDKARLLRQYDNEKKWDLICDQERFQVKNPPHTYIQKLRGYLDPRVTRKKFRRRVQESTKVLRELEISLRTNYIGWVREFLNDENRGLDILVEYLSFAQCAVMLDFEGLENGDDFSLDKAKSWSRSIEDLHQNGCNTLVRSARQSVLRYVLASTLPDKTIKNSRLVSQKDDVHVCIMCLRAIMNYQYGFNLVMSHAHAVNEIALSLNNKNPRTKALVLELLAAVCLVRGGHEIILSAFDNFKEVCKEKHRFEKLMEYFRSEDGNIDFMVACMQFINIVVHSVEDMNFRVHLQFEFTKLGLDDFLEKSKHTESDKLSVQIQAYLDNVFDVGGLLEDAETKNVALEKVEELEEHLSHVTEKLQDVENETMMKVADLEKQLLHKDKELATIKSTSSQVHTLRRMIQEKDAAFQRHNNIEKQLLELEQQGTIRLRKQPDGDIAIEALGGGRLVGGAAAGASLGDLGLLTASMSGSGGLGVTTPAPIEAVAPPPPPPPPPPAPPLPSEGTESENMTVVLTNHSQDLVIRIYVCKNNVYSYLTAIRIKKPIKTKFRLPVFNWTALKPNQINGTVFNEIDDERVLEELDLEKFEELFKTKAQGPLVDLSCSKSKVSHKVINKVQLLDANRSKNLAITLRKANKTTEEICKAIQTFDLKALPVDFVECLMRFLPTEAESKLLRQYERERRPLDQLAEEDRFMLLFSKIERLTQRMSIITFVGNFSDNVNMLTPQLNAIIAASASVKSSPKLKKILEIILALGNYMNSSKRGSVYGFKLQSLDLLLDTKSTDRKMTLLHYIALVVKEKYPELAAFYNELHFVDKAAAVSLENVLLDVKELGKGMDLVRRECSLHDHAVLKGFLQTSDTQLDKLQKDAKTAEEAFSNVVLYFGESPKTTPPSVFFPVFVRFIKAYKEAVEENEQRKKQEEAMREKLLAQEAKQRDPKKRQQQHELIAELRRRQAKDHRPVYEGKDGTIEDIITGGPAIDITDRMKNSHISSSVTPVTK</sequence>
<feature type="region of interest" description="Disordered" evidence="3">
    <location>
        <begin position="993"/>
        <end position="1016"/>
    </location>
</feature>